<dbReference type="InterPro" id="IPR005106">
    <property type="entry name" value="Asp/hSer_DH_NAD-bd"/>
</dbReference>
<evidence type="ECO:0000256" key="8">
    <source>
        <dbReference type="ARBA" id="ARBA00023002"/>
    </source>
</evidence>
<dbReference type="Proteomes" id="UP000595897">
    <property type="component" value="Chromosome"/>
</dbReference>
<evidence type="ECO:0000259" key="17">
    <source>
        <dbReference type="Pfam" id="PF03447"/>
    </source>
</evidence>
<dbReference type="GO" id="GO:0004412">
    <property type="term" value="F:homoserine dehydrogenase activity"/>
    <property type="evidence" value="ECO:0007669"/>
    <property type="project" value="UniProtKB-EC"/>
</dbReference>
<evidence type="ECO:0000256" key="9">
    <source>
        <dbReference type="ARBA" id="ARBA00023053"/>
    </source>
</evidence>
<evidence type="ECO:0000256" key="5">
    <source>
        <dbReference type="ARBA" id="ARBA00013376"/>
    </source>
</evidence>
<evidence type="ECO:0000256" key="12">
    <source>
        <dbReference type="PIRSR" id="PIRSR000098-1"/>
    </source>
</evidence>
<accession>A0A7R7IC88</accession>
<dbReference type="PANTHER" id="PTHR43331">
    <property type="entry name" value="HOMOSERINE DEHYDROGENASE"/>
    <property type="match status" value="1"/>
</dbReference>
<keyword evidence="7 14" id="KW-0791">Threonine biosynthesis</keyword>
<evidence type="ECO:0000256" key="2">
    <source>
        <dbReference type="ARBA" id="ARBA00005062"/>
    </source>
</evidence>
<dbReference type="PROSITE" id="PS01042">
    <property type="entry name" value="HOMOSER_DHGENASE"/>
    <property type="match status" value="1"/>
</dbReference>
<comment type="similarity">
    <text evidence="3 15">Belongs to the homoserine dehydrogenase family.</text>
</comment>
<keyword evidence="8 14" id="KW-0560">Oxidoreductase</keyword>
<dbReference type="NCBIfam" id="NF004976">
    <property type="entry name" value="PRK06349.1"/>
    <property type="match status" value="1"/>
</dbReference>
<dbReference type="FunFam" id="3.30.360.10:FF:000005">
    <property type="entry name" value="Homoserine dehydrogenase"/>
    <property type="match status" value="1"/>
</dbReference>
<dbReference type="Pfam" id="PF03447">
    <property type="entry name" value="NAD_binding_3"/>
    <property type="match status" value="1"/>
</dbReference>
<dbReference type="InterPro" id="IPR016204">
    <property type="entry name" value="HDH"/>
</dbReference>
<feature type="binding site" evidence="13">
    <location>
        <position position="185"/>
    </location>
    <ligand>
        <name>L-homoserine</name>
        <dbReference type="ChEBI" id="CHEBI:57476"/>
    </ligand>
</feature>
<dbReference type="Gene3D" id="3.30.360.10">
    <property type="entry name" value="Dihydrodipicolinate Reductase, domain 2"/>
    <property type="match status" value="1"/>
</dbReference>
<dbReference type="EMBL" id="AP024169">
    <property type="protein sequence ID" value="BCN29659.1"/>
    <property type="molecule type" value="Genomic_DNA"/>
</dbReference>
<evidence type="ECO:0000256" key="4">
    <source>
        <dbReference type="ARBA" id="ARBA00013213"/>
    </source>
</evidence>
<keyword evidence="10 14" id="KW-0486">Methionine biosynthesis</keyword>
<keyword evidence="13 14" id="KW-0521">NADP</keyword>
<keyword evidence="6 14" id="KW-0028">Amino-acid biosynthesis</keyword>
<feature type="active site" description="Proton donor" evidence="12">
    <location>
        <position position="200"/>
    </location>
</feature>
<evidence type="ECO:0000256" key="3">
    <source>
        <dbReference type="ARBA" id="ARBA00006753"/>
    </source>
</evidence>
<dbReference type="SUPFAM" id="SSF55347">
    <property type="entry name" value="Glyceraldehyde-3-phosphate dehydrogenase-like, C-terminal domain"/>
    <property type="match status" value="1"/>
</dbReference>
<dbReference type="SUPFAM" id="SSF51735">
    <property type="entry name" value="NAD(P)-binding Rossmann-fold domains"/>
    <property type="match status" value="1"/>
</dbReference>
<dbReference type="Pfam" id="PF00742">
    <property type="entry name" value="Homoserine_dh"/>
    <property type="match status" value="1"/>
</dbReference>
<evidence type="ECO:0000256" key="15">
    <source>
        <dbReference type="RuleBase" id="RU004171"/>
    </source>
</evidence>
<dbReference type="UniPathway" id="UPA00050">
    <property type="reaction ID" value="UER00063"/>
</dbReference>
<feature type="domain" description="Aspartate/homoserine dehydrogenase NAD-binding" evidence="17">
    <location>
        <begin position="8"/>
        <end position="124"/>
    </location>
</feature>
<dbReference type="Gene3D" id="3.40.50.720">
    <property type="entry name" value="NAD(P)-binding Rossmann-like Domain"/>
    <property type="match status" value="1"/>
</dbReference>
<feature type="binding site" evidence="13">
    <location>
        <position position="100"/>
    </location>
    <ligand>
        <name>NADPH</name>
        <dbReference type="ChEBI" id="CHEBI:57783"/>
    </ligand>
</feature>
<evidence type="ECO:0000256" key="13">
    <source>
        <dbReference type="PIRSR" id="PIRSR000098-2"/>
    </source>
</evidence>
<dbReference type="KEGG" id="ahb:bsdtb5_09540"/>
<dbReference type="EC" id="1.1.1.3" evidence="4 14"/>
<proteinExistence type="inferred from homology"/>
<evidence type="ECO:0000313" key="19">
    <source>
        <dbReference type="Proteomes" id="UP000595897"/>
    </source>
</evidence>
<protein>
    <recommendedName>
        <fullName evidence="5 14">Homoserine dehydrogenase</fullName>
        <ecNumber evidence="4 14">1.1.1.3</ecNumber>
    </recommendedName>
</protein>
<keyword evidence="19" id="KW-1185">Reference proteome</keyword>
<dbReference type="InterPro" id="IPR036291">
    <property type="entry name" value="NAD(P)-bd_dom_sf"/>
</dbReference>
<evidence type="ECO:0000313" key="18">
    <source>
        <dbReference type="EMBL" id="BCN29659.1"/>
    </source>
</evidence>
<comment type="pathway">
    <text evidence="2 14">Amino-acid biosynthesis; L-methionine biosynthesis via de novo pathway; L-homoserine from L-aspartate: step 3/3.</text>
</comment>
<evidence type="ECO:0000256" key="14">
    <source>
        <dbReference type="RuleBase" id="RU000579"/>
    </source>
</evidence>
<evidence type="ECO:0000256" key="10">
    <source>
        <dbReference type="ARBA" id="ARBA00023167"/>
    </source>
</evidence>
<dbReference type="GO" id="GO:0050661">
    <property type="term" value="F:NADP binding"/>
    <property type="evidence" value="ECO:0007669"/>
    <property type="project" value="InterPro"/>
</dbReference>
<evidence type="ECO:0000256" key="1">
    <source>
        <dbReference type="ARBA" id="ARBA00005056"/>
    </source>
</evidence>
<organism evidence="18 19">
    <name type="scientific">Anaeromicropila herbilytica</name>
    <dbReference type="NCBI Taxonomy" id="2785025"/>
    <lineage>
        <taxon>Bacteria</taxon>
        <taxon>Bacillati</taxon>
        <taxon>Bacillota</taxon>
        <taxon>Clostridia</taxon>
        <taxon>Lachnospirales</taxon>
        <taxon>Lachnospiraceae</taxon>
        <taxon>Anaeromicropila</taxon>
    </lineage>
</organism>
<evidence type="ECO:0000256" key="7">
    <source>
        <dbReference type="ARBA" id="ARBA00022697"/>
    </source>
</evidence>
<dbReference type="RefSeq" id="WP_271714928.1">
    <property type="nucleotide sequence ID" value="NZ_AP024169.1"/>
</dbReference>
<dbReference type="InterPro" id="IPR001342">
    <property type="entry name" value="HDH_cat"/>
</dbReference>
<comment type="pathway">
    <text evidence="1 14">Amino-acid biosynthesis; L-threonine biosynthesis; L-threonine from L-aspartate: step 3/5.</text>
</comment>
<dbReference type="GO" id="GO:0009086">
    <property type="term" value="P:methionine biosynthetic process"/>
    <property type="evidence" value="ECO:0007669"/>
    <property type="project" value="UniProtKB-KW"/>
</dbReference>
<dbReference type="PANTHER" id="PTHR43331:SF1">
    <property type="entry name" value="HOMOSERINE DEHYDROGENASE"/>
    <property type="match status" value="1"/>
</dbReference>
<feature type="domain" description="Homoserine dehydrogenase catalytic" evidence="16">
    <location>
        <begin position="132"/>
        <end position="310"/>
    </location>
</feature>
<name>A0A7R7IC88_9FIRM</name>
<evidence type="ECO:0000256" key="11">
    <source>
        <dbReference type="ARBA" id="ARBA00048841"/>
    </source>
</evidence>
<keyword evidence="9" id="KW-0915">Sodium</keyword>
<comment type="catalytic activity">
    <reaction evidence="11">
        <text>L-homoserine + NADP(+) = L-aspartate 4-semialdehyde + NADPH + H(+)</text>
        <dbReference type="Rhea" id="RHEA:15761"/>
        <dbReference type="ChEBI" id="CHEBI:15378"/>
        <dbReference type="ChEBI" id="CHEBI:57476"/>
        <dbReference type="ChEBI" id="CHEBI:57783"/>
        <dbReference type="ChEBI" id="CHEBI:58349"/>
        <dbReference type="ChEBI" id="CHEBI:537519"/>
        <dbReference type="EC" id="1.1.1.3"/>
    </reaction>
    <physiologicalReaction direction="right-to-left" evidence="11">
        <dbReference type="Rhea" id="RHEA:15763"/>
    </physiologicalReaction>
</comment>
<dbReference type="PIRSF" id="PIRSF000098">
    <property type="entry name" value="Homoser_dehydrog"/>
    <property type="match status" value="1"/>
</dbReference>
<evidence type="ECO:0000259" key="16">
    <source>
        <dbReference type="Pfam" id="PF00742"/>
    </source>
</evidence>
<dbReference type="InterPro" id="IPR019811">
    <property type="entry name" value="HDH_CS"/>
</dbReference>
<dbReference type="GO" id="GO:0009088">
    <property type="term" value="P:threonine biosynthetic process"/>
    <property type="evidence" value="ECO:0007669"/>
    <property type="project" value="UniProtKB-UniPathway"/>
</dbReference>
<dbReference type="Gene3D" id="3.30.70.260">
    <property type="match status" value="1"/>
</dbReference>
<feature type="binding site" evidence="13">
    <location>
        <begin position="7"/>
        <end position="14"/>
    </location>
    <ligand>
        <name>NADP(+)</name>
        <dbReference type="ChEBI" id="CHEBI:58349"/>
    </ligand>
</feature>
<dbReference type="AlphaFoldDB" id="A0A7R7IC88"/>
<evidence type="ECO:0000256" key="6">
    <source>
        <dbReference type="ARBA" id="ARBA00022605"/>
    </source>
</evidence>
<dbReference type="UniPathway" id="UPA00051">
    <property type="reaction ID" value="UER00465"/>
</dbReference>
<reference evidence="18 19" key="1">
    <citation type="submission" date="2020-11" db="EMBL/GenBank/DDBJ databases">
        <title>Draft genome sequencing of a Lachnospiraceae strain isolated from anoxic soil subjected to BSD treatment.</title>
        <authorList>
            <person name="Uek A."/>
            <person name="Tonouchi A."/>
        </authorList>
    </citation>
    <scope>NUCLEOTIDE SEQUENCE [LARGE SCALE GENOMIC DNA]</scope>
    <source>
        <strain evidence="18 19">TB5</strain>
    </source>
</reference>
<gene>
    <name evidence="18" type="ORF">bsdtb5_09540</name>
</gene>
<sequence length="402" mass="44346">MLNIAVLGYGTVGSGIVEVLNTNQDSINKRAGKEINIKYVLDLREFKGDPIEDKIVHDYSIIANDPEVKIVVEVMGGVHPAYEFVKEALEKGKSVCTSNKELVAKHGAELLRISKEKNVNFLFEASVGGGIPIIRPLNQSLTADEIEEISGILNGTTNYILSKMTIEGSDYETVLKEAQVLGYAERNPAADVEGHDACRKIAILTSLAYGMQVDFEDIYTEGITNITDIDINYAKSIGANIKMLGTSKKKDGKVYAMVAPMLINDLNPLYTVNNVFNAIFVKGNVLGNVMFYGSGAGKLPTASAVVSDIVDAAKHGNTHIMTIWSSRKLELGDVNESKYRYFVRVPSEVKIEDVNKLFGDVEIIKLDQYSNEYGFITSEIMEREYKEKSSNLSIKNMIRVAF</sequence>